<name>A0A1H5XV69_9BACT</name>
<dbReference type="SMART" id="SM00448">
    <property type="entry name" value="REC"/>
    <property type="match status" value="1"/>
</dbReference>
<feature type="domain" description="HTH luxR-type" evidence="4">
    <location>
        <begin position="141"/>
        <end position="206"/>
    </location>
</feature>
<feature type="domain" description="Response regulatory" evidence="5">
    <location>
        <begin position="9"/>
        <end position="125"/>
    </location>
</feature>
<dbReference type="AlphaFoldDB" id="A0A1H5XV69"/>
<dbReference type="CDD" id="cd06170">
    <property type="entry name" value="LuxR_C_like"/>
    <property type="match status" value="1"/>
</dbReference>
<gene>
    <name evidence="6" type="ORF">SAMN05421819_1986</name>
</gene>
<evidence type="ECO:0000313" key="6">
    <source>
        <dbReference type="EMBL" id="SEG15553.1"/>
    </source>
</evidence>
<dbReference type="SUPFAM" id="SSF52172">
    <property type="entry name" value="CheY-like"/>
    <property type="match status" value="1"/>
</dbReference>
<dbReference type="GO" id="GO:0000160">
    <property type="term" value="P:phosphorelay signal transduction system"/>
    <property type="evidence" value="ECO:0007669"/>
    <property type="project" value="InterPro"/>
</dbReference>
<dbReference type="Gene3D" id="3.40.50.2300">
    <property type="match status" value="1"/>
</dbReference>
<dbReference type="InterPro" id="IPR011006">
    <property type="entry name" value="CheY-like_superfamily"/>
</dbReference>
<feature type="modified residue" description="4-aspartylphosphate" evidence="3">
    <location>
        <position position="60"/>
    </location>
</feature>
<dbReference type="InterPro" id="IPR001789">
    <property type="entry name" value="Sig_transdc_resp-reg_receiver"/>
</dbReference>
<dbReference type="EMBL" id="FNVA01000003">
    <property type="protein sequence ID" value="SEG15553.1"/>
    <property type="molecule type" value="Genomic_DNA"/>
</dbReference>
<organism evidence="6 7">
    <name type="scientific">Bryocella elongata</name>
    <dbReference type="NCBI Taxonomy" id="863522"/>
    <lineage>
        <taxon>Bacteria</taxon>
        <taxon>Pseudomonadati</taxon>
        <taxon>Acidobacteriota</taxon>
        <taxon>Terriglobia</taxon>
        <taxon>Terriglobales</taxon>
        <taxon>Acidobacteriaceae</taxon>
        <taxon>Bryocella</taxon>
    </lineage>
</organism>
<dbReference type="SUPFAM" id="SSF46894">
    <property type="entry name" value="C-terminal effector domain of the bipartite response regulators"/>
    <property type="match status" value="1"/>
</dbReference>
<keyword evidence="7" id="KW-1185">Reference proteome</keyword>
<dbReference type="PANTHER" id="PTHR45566:SF2">
    <property type="entry name" value="NARL SUBFAMILY"/>
    <property type="match status" value="1"/>
</dbReference>
<dbReference type="RefSeq" id="WP_103932901.1">
    <property type="nucleotide sequence ID" value="NZ_FNVA01000003.1"/>
</dbReference>
<reference evidence="6 7" key="1">
    <citation type="submission" date="2016-10" db="EMBL/GenBank/DDBJ databases">
        <authorList>
            <person name="de Groot N.N."/>
        </authorList>
    </citation>
    <scope>NUCLEOTIDE SEQUENCE [LARGE SCALE GENOMIC DNA]</scope>
    <source>
        <strain evidence="6 7">DSM 22489</strain>
    </source>
</reference>
<dbReference type="Pfam" id="PF00072">
    <property type="entry name" value="Response_reg"/>
    <property type="match status" value="1"/>
</dbReference>
<keyword evidence="1 3" id="KW-0597">Phosphoprotein</keyword>
<dbReference type="Proteomes" id="UP000236728">
    <property type="component" value="Unassembled WGS sequence"/>
</dbReference>
<evidence type="ECO:0000256" key="2">
    <source>
        <dbReference type="ARBA" id="ARBA00023125"/>
    </source>
</evidence>
<dbReference type="CDD" id="cd17535">
    <property type="entry name" value="REC_NarL-like"/>
    <property type="match status" value="1"/>
</dbReference>
<dbReference type="PRINTS" id="PR00038">
    <property type="entry name" value="HTHLUXR"/>
</dbReference>
<accession>A0A1H5XV69</accession>
<dbReference type="PROSITE" id="PS50110">
    <property type="entry name" value="RESPONSE_REGULATORY"/>
    <property type="match status" value="1"/>
</dbReference>
<evidence type="ECO:0000256" key="1">
    <source>
        <dbReference type="ARBA" id="ARBA00022553"/>
    </source>
</evidence>
<dbReference type="InterPro" id="IPR000792">
    <property type="entry name" value="Tscrpt_reg_LuxR_C"/>
</dbReference>
<dbReference type="PANTHER" id="PTHR45566">
    <property type="entry name" value="HTH-TYPE TRANSCRIPTIONAL REGULATOR YHJB-RELATED"/>
    <property type="match status" value="1"/>
</dbReference>
<evidence type="ECO:0000256" key="3">
    <source>
        <dbReference type="PROSITE-ProRule" id="PRU00169"/>
    </source>
</evidence>
<evidence type="ECO:0000259" key="5">
    <source>
        <dbReference type="PROSITE" id="PS50110"/>
    </source>
</evidence>
<evidence type="ECO:0000259" key="4">
    <source>
        <dbReference type="PROSITE" id="PS50043"/>
    </source>
</evidence>
<dbReference type="OrthoDB" id="3679796at2"/>
<proteinExistence type="predicted"/>
<dbReference type="SMART" id="SM00421">
    <property type="entry name" value="HTH_LUXR"/>
    <property type="match status" value="1"/>
</dbReference>
<dbReference type="GO" id="GO:0006355">
    <property type="term" value="P:regulation of DNA-templated transcription"/>
    <property type="evidence" value="ECO:0007669"/>
    <property type="project" value="InterPro"/>
</dbReference>
<dbReference type="InterPro" id="IPR051015">
    <property type="entry name" value="EvgA-like"/>
</dbReference>
<keyword evidence="2" id="KW-0238">DNA-binding</keyword>
<protein>
    <submittedName>
        <fullName evidence="6">Two component transcriptional regulator, LuxR family</fullName>
    </submittedName>
</protein>
<dbReference type="Pfam" id="PF00196">
    <property type="entry name" value="GerE"/>
    <property type="match status" value="1"/>
</dbReference>
<dbReference type="InterPro" id="IPR016032">
    <property type="entry name" value="Sig_transdc_resp-reg_C-effctor"/>
</dbReference>
<dbReference type="PROSITE" id="PS50043">
    <property type="entry name" value="HTH_LUXR_2"/>
    <property type="match status" value="1"/>
</dbReference>
<sequence length="210" mass="22998">MSEAPEPTRILLVDDHPIVRAGLAAIISSQPDMKIVAQTGSGRDALGLYEQLRPDVTLMDLKLPGITGVEAIRELRKRFGDVKVLVLTTYEGDEDIYQALLAGAAAYIIKGMPHEQLLQGIRSVQQGQVYLPAEISRAVRKRTDNDELSVREREVLRLMAGGNSNRAIAEQLGVTEGTVKCHVGVILSRLGVKDRTQAVLIALRRGFVHL</sequence>
<dbReference type="InterPro" id="IPR058245">
    <property type="entry name" value="NreC/VraR/RcsB-like_REC"/>
</dbReference>
<evidence type="ECO:0000313" key="7">
    <source>
        <dbReference type="Proteomes" id="UP000236728"/>
    </source>
</evidence>
<dbReference type="GO" id="GO:0003677">
    <property type="term" value="F:DNA binding"/>
    <property type="evidence" value="ECO:0007669"/>
    <property type="project" value="UniProtKB-KW"/>
</dbReference>